<comment type="catalytic activity">
    <reaction evidence="13">
        <text>Preferential cleavage: (Ac)2-L-Lys-D-Ala-|-D-Ala. Also transpeptidation of peptidyl-alanyl moieties that are N-acyl substituents of D-alanine.</text>
        <dbReference type="EC" id="3.4.16.4"/>
    </reaction>
</comment>
<proteinExistence type="predicted"/>
<evidence type="ECO:0000256" key="10">
    <source>
        <dbReference type="ARBA" id="ARBA00023136"/>
    </source>
</evidence>
<keyword evidence="4" id="KW-0645">Protease</keyword>
<sequence>MQTDRHVGENPPPPPGGGSGSQRAEGSQPRHRMPASLPPHSQAAVAQRMNDVPMRPVPGIFYTGSHQSIHPTGWRLRRHIKRKNLRQTLNTIALSDRIGTGTLLPMAASLFSVFLIMVLIFVTVVGFINATHERFGDKITTLEDILPKDSTRIYDVHGKLIFQMMDQGLQTSEPLDKISPHLAHAEIAIEDQNFYKNPGYDITGILRAAISDMTTNKVVSGGSTITQQLIKNSIVGNQATMLRKLQEVILAPDISHYYTKEQILQMYLNTTYYGERCYGAEEAALAYFGLKDTPTQTAAQQLDIAQSAMLAGIPSSPIARDPFLHPKAAAIRMQEVLQQMYNQGYITAQERADAIMESQKPNFIKHRGFVNNRIAPHFVNYTLRELADDLHVKISDLSRAGLVVMTTLDLDLQNKVLKTAQKHIAEMARVHNMSNAAVVVLDQHTGAIRTLVGNIDPDNPTYGDFDVASQGYRQPGSSFKPYIYATAFDEGISPGETVLDGPLTIQMCCGLPSYSPHNYDERFHGWVSYRYALQNSFNIPAVKLLLRTGVDKALHTAQSMGLTTYEGIPNYTMVLGSLSVHLIDNTAGYATFANGGVRVPPHAINTIKDQNGKLILQITPQPVRVLRKETAFMITDVLSDNDSRIYEFGKCSSLVLYKTTMNQCYAGRPGPIRPSAAKTGTSNDFRDNWTMGYTTDVTVGVWAGNNDNSPMVNVTGVDGAGPIWHDTMLLAEKGQPIRLFPGPPDTLVRKTATYPGKTTTDWHLK</sequence>
<dbReference type="Gene3D" id="3.40.710.10">
    <property type="entry name" value="DD-peptidase/beta-lactamase superfamily"/>
    <property type="match status" value="1"/>
</dbReference>
<dbReference type="InterPro" id="IPR050396">
    <property type="entry name" value="Glycosyltr_51/Transpeptidase"/>
</dbReference>
<dbReference type="SUPFAM" id="SSF56601">
    <property type="entry name" value="beta-lactamase/transpeptidase-like"/>
    <property type="match status" value="1"/>
</dbReference>
<evidence type="ECO:0000313" key="19">
    <source>
        <dbReference type="EMBL" id="GHO88338.1"/>
    </source>
</evidence>
<feature type="transmembrane region" description="Helical" evidence="16">
    <location>
        <begin position="103"/>
        <end position="128"/>
    </location>
</feature>
<feature type="domain" description="Glycosyl transferase family 51" evidence="18">
    <location>
        <begin position="163"/>
        <end position="340"/>
    </location>
</feature>
<evidence type="ECO:0008006" key="21">
    <source>
        <dbReference type="Google" id="ProtNLM"/>
    </source>
</evidence>
<keyword evidence="16" id="KW-0812">Transmembrane</keyword>
<evidence type="ECO:0000256" key="4">
    <source>
        <dbReference type="ARBA" id="ARBA00022670"/>
    </source>
</evidence>
<reference evidence="19 20" key="1">
    <citation type="journal article" date="2021" name="Int. J. Syst. Evol. Microbiol.">
        <title>Reticulibacter mediterranei gen. nov., sp. nov., within the new family Reticulibacteraceae fam. nov., and Ktedonospora formicarum gen. nov., sp. nov., Ktedonobacter robiniae sp. nov., Dictyobacter formicarum sp. nov. and Dictyobacter arantiisoli sp. nov., belonging to the class Ktedonobacteria.</title>
        <authorList>
            <person name="Yabe S."/>
            <person name="Zheng Y."/>
            <person name="Wang C.M."/>
            <person name="Sakai Y."/>
            <person name="Abe K."/>
            <person name="Yokota A."/>
            <person name="Donadio S."/>
            <person name="Cavaletti L."/>
            <person name="Monciardini P."/>
        </authorList>
    </citation>
    <scope>NUCLEOTIDE SEQUENCE [LARGE SCALE GENOMIC DNA]</scope>
    <source>
        <strain evidence="19 20">SOSP1-9</strain>
    </source>
</reference>
<evidence type="ECO:0000256" key="2">
    <source>
        <dbReference type="ARBA" id="ARBA00022475"/>
    </source>
</evidence>
<accession>A0ABQ3VSH0</accession>
<dbReference type="InterPro" id="IPR001460">
    <property type="entry name" value="PCN-bd_Tpept"/>
</dbReference>
<keyword evidence="16" id="KW-1133">Transmembrane helix</keyword>
<evidence type="ECO:0000256" key="1">
    <source>
        <dbReference type="ARBA" id="ARBA00004236"/>
    </source>
</evidence>
<evidence type="ECO:0000259" key="18">
    <source>
        <dbReference type="Pfam" id="PF00912"/>
    </source>
</evidence>
<protein>
    <recommendedName>
        <fullName evidence="21">Penicillin-insensitive transglycosylase</fullName>
    </recommendedName>
</protein>
<dbReference type="InterPro" id="IPR001264">
    <property type="entry name" value="Glyco_trans_51"/>
</dbReference>
<keyword evidence="8" id="KW-0133">Cell shape</keyword>
<keyword evidence="5" id="KW-0328">Glycosyltransferase</keyword>
<dbReference type="PANTHER" id="PTHR32282">
    <property type="entry name" value="BINDING PROTEIN TRANSPEPTIDASE, PUTATIVE-RELATED"/>
    <property type="match status" value="1"/>
</dbReference>
<evidence type="ECO:0000256" key="8">
    <source>
        <dbReference type="ARBA" id="ARBA00022960"/>
    </source>
</evidence>
<organism evidence="19 20">
    <name type="scientific">Dictyobacter formicarum</name>
    <dbReference type="NCBI Taxonomy" id="2778368"/>
    <lineage>
        <taxon>Bacteria</taxon>
        <taxon>Bacillati</taxon>
        <taxon>Chloroflexota</taxon>
        <taxon>Ktedonobacteria</taxon>
        <taxon>Ktedonobacterales</taxon>
        <taxon>Dictyobacteraceae</taxon>
        <taxon>Dictyobacter</taxon>
    </lineage>
</organism>
<evidence type="ECO:0000313" key="20">
    <source>
        <dbReference type="Proteomes" id="UP000635565"/>
    </source>
</evidence>
<keyword evidence="10 16" id="KW-0472">Membrane</keyword>
<dbReference type="Pfam" id="PF00905">
    <property type="entry name" value="Transpeptidase"/>
    <property type="match status" value="1"/>
</dbReference>
<dbReference type="InterPro" id="IPR012338">
    <property type="entry name" value="Beta-lactam/transpept-like"/>
</dbReference>
<dbReference type="PANTHER" id="PTHR32282:SF11">
    <property type="entry name" value="PENICILLIN-BINDING PROTEIN 1B"/>
    <property type="match status" value="1"/>
</dbReference>
<dbReference type="RefSeq" id="WP_201365932.1">
    <property type="nucleotide sequence ID" value="NZ_BNJJ01000023.1"/>
</dbReference>
<name>A0ABQ3VSH0_9CHLR</name>
<evidence type="ECO:0000259" key="17">
    <source>
        <dbReference type="Pfam" id="PF00905"/>
    </source>
</evidence>
<evidence type="ECO:0000256" key="3">
    <source>
        <dbReference type="ARBA" id="ARBA00022645"/>
    </source>
</evidence>
<keyword evidence="11" id="KW-0511">Multifunctional enzyme</keyword>
<evidence type="ECO:0000256" key="11">
    <source>
        <dbReference type="ARBA" id="ARBA00023268"/>
    </source>
</evidence>
<keyword evidence="9" id="KW-0573">Peptidoglycan synthesis</keyword>
<keyword evidence="3" id="KW-0121">Carboxypeptidase</keyword>
<evidence type="ECO:0000256" key="12">
    <source>
        <dbReference type="ARBA" id="ARBA00023316"/>
    </source>
</evidence>
<gene>
    <name evidence="19" type="ORF">KSZ_63440</name>
</gene>
<evidence type="ECO:0000256" key="9">
    <source>
        <dbReference type="ARBA" id="ARBA00022984"/>
    </source>
</evidence>
<dbReference type="Pfam" id="PF00912">
    <property type="entry name" value="Transgly"/>
    <property type="match status" value="1"/>
</dbReference>
<comment type="subcellular location">
    <subcellularLocation>
        <location evidence="1">Cell membrane</location>
    </subcellularLocation>
</comment>
<feature type="region of interest" description="Disordered" evidence="15">
    <location>
        <begin position="1"/>
        <end position="44"/>
    </location>
</feature>
<evidence type="ECO:0000256" key="14">
    <source>
        <dbReference type="ARBA" id="ARBA00049902"/>
    </source>
</evidence>
<dbReference type="Gene3D" id="1.10.3810.10">
    <property type="entry name" value="Biosynthetic peptidoglycan transglycosylase-like"/>
    <property type="match status" value="1"/>
</dbReference>
<evidence type="ECO:0000256" key="16">
    <source>
        <dbReference type="SAM" id="Phobius"/>
    </source>
</evidence>
<comment type="caution">
    <text evidence="19">The sequence shown here is derived from an EMBL/GenBank/DDBJ whole genome shotgun (WGS) entry which is preliminary data.</text>
</comment>
<dbReference type="EMBL" id="BNJJ01000023">
    <property type="protein sequence ID" value="GHO88338.1"/>
    <property type="molecule type" value="Genomic_DNA"/>
</dbReference>
<keyword evidence="12" id="KW-0961">Cell wall biogenesis/degradation</keyword>
<evidence type="ECO:0000256" key="15">
    <source>
        <dbReference type="SAM" id="MobiDB-lite"/>
    </source>
</evidence>
<keyword evidence="7" id="KW-0378">Hydrolase</keyword>
<keyword evidence="6" id="KW-0808">Transferase</keyword>
<keyword evidence="2" id="KW-1003">Cell membrane</keyword>
<dbReference type="Proteomes" id="UP000635565">
    <property type="component" value="Unassembled WGS sequence"/>
</dbReference>
<dbReference type="InterPro" id="IPR036950">
    <property type="entry name" value="PBP_transglycosylase"/>
</dbReference>
<evidence type="ECO:0000256" key="5">
    <source>
        <dbReference type="ARBA" id="ARBA00022676"/>
    </source>
</evidence>
<evidence type="ECO:0000256" key="6">
    <source>
        <dbReference type="ARBA" id="ARBA00022679"/>
    </source>
</evidence>
<evidence type="ECO:0000256" key="7">
    <source>
        <dbReference type="ARBA" id="ARBA00022801"/>
    </source>
</evidence>
<comment type="catalytic activity">
    <reaction evidence="14">
        <text>[GlcNAc-(1-&gt;4)-Mur2Ac(oyl-L-Ala-gamma-D-Glu-L-Lys-D-Ala-D-Ala)](n)-di-trans,octa-cis-undecaprenyl diphosphate + beta-D-GlcNAc-(1-&gt;4)-Mur2Ac(oyl-L-Ala-gamma-D-Glu-L-Lys-D-Ala-D-Ala)-di-trans,octa-cis-undecaprenyl diphosphate = [GlcNAc-(1-&gt;4)-Mur2Ac(oyl-L-Ala-gamma-D-Glu-L-Lys-D-Ala-D-Ala)](n+1)-di-trans,octa-cis-undecaprenyl diphosphate + di-trans,octa-cis-undecaprenyl diphosphate + H(+)</text>
        <dbReference type="Rhea" id="RHEA:23708"/>
        <dbReference type="Rhea" id="RHEA-COMP:9602"/>
        <dbReference type="Rhea" id="RHEA-COMP:9603"/>
        <dbReference type="ChEBI" id="CHEBI:15378"/>
        <dbReference type="ChEBI" id="CHEBI:58405"/>
        <dbReference type="ChEBI" id="CHEBI:60033"/>
        <dbReference type="ChEBI" id="CHEBI:78435"/>
        <dbReference type="EC" id="2.4.99.28"/>
    </reaction>
</comment>
<keyword evidence="20" id="KW-1185">Reference proteome</keyword>
<feature type="domain" description="Penicillin-binding protein transpeptidase" evidence="17">
    <location>
        <begin position="437"/>
        <end position="709"/>
    </location>
</feature>
<evidence type="ECO:0000256" key="13">
    <source>
        <dbReference type="ARBA" id="ARBA00034000"/>
    </source>
</evidence>
<dbReference type="InterPro" id="IPR023346">
    <property type="entry name" value="Lysozyme-like_dom_sf"/>
</dbReference>
<dbReference type="SUPFAM" id="SSF53955">
    <property type="entry name" value="Lysozyme-like"/>
    <property type="match status" value="1"/>
</dbReference>